<reference evidence="3 4" key="1">
    <citation type="journal article" date="2024" name="G3 (Bethesda)">
        <title>Genome assembly of Hibiscus sabdariffa L. provides insights into metabolisms of medicinal natural products.</title>
        <authorList>
            <person name="Kim T."/>
        </authorList>
    </citation>
    <scope>NUCLEOTIDE SEQUENCE [LARGE SCALE GENOMIC DNA]</scope>
    <source>
        <strain evidence="3">TK-2024</strain>
        <tissue evidence="3">Old leaves</tissue>
    </source>
</reference>
<evidence type="ECO:0000313" key="4">
    <source>
        <dbReference type="Proteomes" id="UP001396334"/>
    </source>
</evidence>
<evidence type="ECO:0000256" key="1">
    <source>
        <dbReference type="PROSITE-ProRule" id="PRU00042"/>
    </source>
</evidence>
<feature type="domain" description="C2H2-type" evidence="2">
    <location>
        <begin position="212"/>
        <end position="240"/>
    </location>
</feature>
<gene>
    <name evidence="3" type="ORF">V6N11_061015</name>
</gene>
<keyword evidence="4" id="KW-1185">Reference proteome</keyword>
<dbReference type="Proteomes" id="UP001396334">
    <property type="component" value="Unassembled WGS sequence"/>
</dbReference>
<comment type="caution">
    <text evidence="3">The sequence shown here is derived from an EMBL/GenBank/DDBJ whole genome shotgun (WGS) entry which is preliminary data.</text>
</comment>
<dbReference type="EMBL" id="JBBPBN010000034">
    <property type="protein sequence ID" value="KAK9003452.1"/>
    <property type="molecule type" value="Genomic_DNA"/>
</dbReference>
<dbReference type="InterPro" id="IPR013087">
    <property type="entry name" value="Znf_C2H2_type"/>
</dbReference>
<sequence>MYFNQPQPHSSQMAINFGHSNSISATGLGLGNGTIDARFFPSPVDSSLGLVGHRIHVHSVIDYVPLPWPAFHPLGDVTAVTQLLTANQFLSPNSTMGLAFVSNSGLGSNRGIFPTRRDHNRFMNMNLLRSVNPSMNRINVRSDIQREARGLGYDGRTQSLPGYLQGVNMNLLGSVNPSTNRTDVRSDFETETRGSGYDGRTHCLPGYPQGVYRCSKCFATFYSSQTFAAHVKCAHYRREGEEERRRRMAARCRRNLRPPQTEHGLTAVPVSSIAKVYAARRRNGVAVGVDNGNEVRIGVGAAMRAPLLSVVVKEEPM</sequence>
<protein>
    <recommendedName>
        <fullName evidence="2">C2H2-type domain-containing protein</fullName>
    </recommendedName>
</protein>
<keyword evidence="1" id="KW-0479">Metal-binding</keyword>
<evidence type="ECO:0000313" key="3">
    <source>
        <dbReference type="EMBL" id="KAK9003452.1"/>
    </source>
</evidence>
<dbReference type="PROSITE" id="PS00028">
    <property type="entry name" value="ZINC_FINGER_C2H2_1"/>
    <property type="match status" value="1"/>
</dbReference>
<evidence type="ECO:0000259" key="2">
    <source>
        <dbReference type="PROSITE" id="PS50157"/>
    </source>
</evidence>
<keyword evidence="1" id="KW-0862">Zinc</keyword>
<keyword evidence="1" id="KW-0863">Zinc-finger</keyword>
<accession>A0ABR2QS25</accession>
<name>A0ABR2QS25_9ROSI</name>
<proteinExistence type="predicted"/>
<organism evidence="3 4">
    <name type="scientific">Hibiscus sabdariffa</name>
    <name type="common">roselle</name>
    <dbReference type="NCBI Taxonomy" id="183260"/>
    <lineage>
        <taxon>Eukaryota</taxon>
        <taxon>Viridiplantae</taxon>
        <taxon>Streptophyta</taxon>
        <taxon>Embryophyta</taxon>
        <taxon>Tracheophyta</taxon>
        <taxon>Spermatophyta</taxon>
        <taxon>Magnoliopsida</taxon>
        <taxon>eudicotyledons</taxon>
        <taxon>Gunneridae</taxon>
        <taxon>Pentapetalae</taxon>
        <taxon>rosids</taxon>
        <taxon>malvids</taxon>
        <taxon>Malvales</taxon>
        <taxon>Malvaceae</taxon>
        <taxon>Malvoideae</taxon>
        <taxon>Hibiscus</taxon>
    </lineage>
</organism>
<dbReference type="PROSITE" id="PS50157">
    <property type="entry name" value="ZINC_FINGER_C2H2_2"/>
    <property type="match status" value="1"/>
</dbReference>